<keyword evidence="5" id="KW-1185">Reference proteome</keyword>
<feature type="transmembrane region" description="Helical" evidence="2">
    <location>
        <begin position="107"/>
        <end position="128"/>
    </location>
</feature>
<dbReference type="GO" id="GO:0005886">
    <property type="term" value="C:plasma membrane"/>
    <property type="evidence" value="ECO:0007669"/>
    <property type="project" value="TreeGrafter"/>
</dbReference>
<feature type="transmembrane region" description="Helical" evidence="2">
    <location>
        <begin position="12"/>
        <end position="35"/>
    </location>
</feature>
<dbReference type="InterPro" id="IPR032816">
    <property type="entry name" value="VTT_dom"/>
</dbReference>
<name>A0A3D8GWN1_9BACI</name>
<protein>
    <submittedName>
        <fullName evidence="4">DedA family protein</fullName>
    </submittedName>
</protein>
<organism evidence="4 5">
    <name type="scientific">Neobacillus piezotolerans</name>
    <dbReference type="NCBI Taxonomy" id="2259171"/>
    <lineage>
        <taxon>Bacteria</taxon>
        <taxon>Bacillati</taxon>
        <taxon>Bacillota</taxon>
        <taxon>Bacilli</taxon>
        <taxon>Bacillales</taxon>
        <taxon>Bacillaceae</taxon>
        <taxon>Neobacillus</taxon>
    </lineage>
</organism>
<sequence>MQQVMAFMNEYGYWFLFMAMATGMIILPLPLEAIMGYSGYLSFEGDLDWFTCVLAATAGTFLGMIVNYWIGKKLGYGFFKKYGHYFFLKPKTLDKLSDWFLKYGNKLLIIVFFVPGARHAIGFFAGITKFPARTYAICTALGSVIWVTPFIVIGKMIGPGWMLYHEEVKKFLFTSSIVLIIAFLIFYLAGKTSTRVSDFGFRIRRKLSKLLR</sequence>
<evidence type="ECO:0000259" key="3">
    <source>
        <dbReference type="Pfam" id="PF09335"/>
    </source>
</evidence>
<proteinExistence type="inferred from homology"/>
<dbReference type="RefSeq" id="WP_115450707.1">
    <property type="nucleotide sequence ID" value="NZ_QNQT01000001.1"/>
</dbReference>
<feature type="transmembrane region" description="Helical" evidence="2">
    <location>
        <begin position="134"/>
        <end position="158"/>
    </location>
</feature>
<dbReference type="PANTHER" id="PTHR42709:SF9">
    <property type="entry name" value="ALKALINE PHOSPHATASE LIKE PROTEIN"/>
    <property type="match status" value="1"/>
</dbReference>
<evidence type="ECO:0000313" key="5">
    <source>
        <dbReference type="Proteomes" id="UP000257144"/>
    </source>
</evidence>
<evidence type="ECO:0000256" key="1">
    <source>
        <dbReference type="ARBA" id="ARBA00010792"/>
    </source>
</evidence>
<dbReference type="AlphaFoldDB" id="A0A3D8GWN1"/>
<dbReference type="Pfam" id="PF09335">
    <property type="entry name" value="VTT_dom"/>
    <property type="match status" value="1"/>
</dbReference>
<feature type="domain" description="VTT" evidence="3">
    <location>
        <begin position="32"/>
        <end position="155"/>
    </location>
</feature>
<keyword evidence="2" id="KW-0812">Transmembrane</keyword>
<reference evidence="4 5" key="1">
    <citation type="submission" date="2018-07" db="EMBL/GenBank/DDBJ databases">
        <title>Bacillus sp. YLB-04 draft genome sequence.</title>
        <authorList>
            <person name="Yu L."/>
            <person name="Tang X."/>
        </authorList>
    </citation>
    <scope>NUCLEOTIDE SEQUENCE [LARGE SCALE GENOMIC DNA]</scope>
    <source>
        <strain evidence="4 5">YLB-04</strain>
    </source>
</reference>
<accession>A0A3D8GWN1</accession>
<evidence type="ECO:0000313" key="4">
    <source>
        <dbReference type="EMBL" id="RDU38792.1"/>
    </source>
</evidence>
<feature type="transmembrane region" description="Helical" evidence="2">
    <location>
        <begin position="170"/>
        <end position="189"/>
    </location>
</feature>
<comment type="caution">
    <text evidence="4">The sequence shown here is derived from an EMBL/GenBank/DDBJ whole genome shotgun (WGS) entry which is preliminary data.</text>
</comment>
<feature type="transmembrane region" description="Helical" evidence="2">
    <location>
        <begin position="47"/>
        <end position="70"/>
    </location>
</feature>
<keyword evidence="2" id="KW-0472">Membrane</keyword>
<comment type="similarity">
    <text evidence="1">Belongs to the DedA family.</text>
</comment>
<dbReference type="EMBL" id="QNQT01000001">
    <property type="protein sequence ID" value="RDU38792.1"/>
    <property type="molecule type" value="Genomic_DNA"/>
</dbReference>
<dbReference type="PANTHER" id="PTHR42709">
    <property type="entry name" value="ALKALINE PHOSPHATASE LIKE PROTEIN"/>
    <property type="match status" value="1"/>
</dbReference>
<keyword evidence="2" id="KW-1133">Transmembrane helix</keyword>
<gene>
    <name evidence="4" type="ORF">DRW41_04325</name>
</gene>
<dbReference type="OrthoDB" id="9782291at2"/>
<evidence type="ECO:0000256" key="2">
    <source>
        <dbReference type="SAM" id="Phobius"/>
    </source>
</evidence>
<dbReference type="Proteomes" id="UP000257144">
    <property type="component" value="Unassembled WGS sequence"/>
</dbReference>
<dbReference type="InterPro" id="IPR051311">
    <property type="entry name" value="DedA_domain"/>
</dbReference>